<evidence type="ECO:0000256" key="8">
    <source>
        <dbReference type="SAM" id="Phobius"/>
    </source>
</evidence>
<evidence type="ECO:0000313" key="12">
    <source>
        <dbReference type="Proteomes" id="UP000002605"/>
    </source>
</evidence>
<dbReference type="GeneID" id="8045741"/>
<dbReference type="SUPFAM" id="SSF161111">
    <property type="entry name" value="Cation efflux protein transmembrane domain-like"/>
    <property type="match status" value="1"/>
</dbReference>
<keyword evidence="5 8" id="KW-1133">Transmembrane helix</keyword>
<comment type="similarity">
    <text evidence="2">Belongs to the cation diffusion facilitator (CDF) transporter (TC 2.A.4) family. SLC30A subfamily.</text>
</comment>
<dbReference type="InterPro" id="IPR036837">
    <property type="entry name" value="Cation_efflux_CTD_sf"/>
</dbReference>
<dbReference type="GO" id="GO:0000329">
    <property type="term" value="C:fungal-type vacuole membrane"/>
    <property type="evidence" value="ECO:0007669"/>
    <property type="project" value="TreeGrafter"/>
</dbReference>
<organism evidence="11 12">
    <name type="scientific">Candida dubliniensis (strain CD36 / ATCC MYA-646 / CBS 7987 / NCPF 3949 / NRRL Y-17841)</name>
    <name type="common">Yeast</name>
    <dbReference type="NCBI Taxonomy" id="573826"/>
    <lineage>
        <taxon>Eukaryota</taxon>
        <taxon>Fungi</taxon>
        <taxon>Dikarya</taxon>
        <taxon>Ascomycota</taxon>
        <taxon>Saccharomycotina</taxon>
        <taxon>Pichiomycetes</taxon>
        <taxon>Debaryomycetaceae</taxon>
        <taxon>Candida/Lodderomyces clade</taxon>
        <taxon>Candida</taxon>
    </lineage>
</organism>
<dbReference type="InterPro" id="IPR002524">
    <property type="entry name" value="Cation_efflux"/>
</dbReference>
<feature type="region of interest" description="Disordered" evidence="7">
    <location>
        <begin position="423"/>
        <end position="458"/>
    </location>
</feature>
<dbReference type="GO" id="GO:0005385">
    <property type="term" value="F:zinc ion transmembrane transporter activity"/>
    <property type="evidence" value="ECO:0007669"/>
    <property type="project" value="TreeGrafter"/>
</dbReference>
<dbReference type="CGD" id="CAL0000169946">
    <property type="gene designation" value="Cd36_16990"/>
</dbReference>
<keyword evidence="6 8" id="KW-0472">Membrane</keyword>
<feature type="region of interest" description="Disordered" evidence="7">
    <location>
        <begin position="225"/>
        <end position="295"/>
    </location>
</feature>
<dbReference type="PANTHER" id="PTHR45820:SF4">
    <property type="entry name" value="ZINC TRANSPORTER 63C, ISOFORM F"/>
    <property type="match status" value="1"/>
</dbReference>
<feature type="transmembrane region" description="Helical" evidence="8">
    <location>
        <begin position="76"/>
        <end position="98"/>
    </location>
</feature>
<dbReference type="FunFam" id="1.20.1510.10:FF:000026">
    <property type="entry name" value="Zinc/cadmium resistance protein-like protein"/>
    <property type="match status" value="1"/>
</dbReference>
<gene>
    <name evidence="10" type="ordered locus">Cd36_16990</name>
    <name evidence="11" type="ORF">CD36_16990</name>
</gene>
<evidence type="ECO:0000313" key="11">
    <source>
        <dbReference type="EMBL" id="CAX43477.1"/>
    </source>
</evidence>
<evidence type="ECO:0000256" key="1">
    <source>
        <dbReference type="ARBA" id="ARBA00004141"/>
    </source>
</evidence>
<dbReference type="VEuPathDB" id="FungiDB:CD36_16990"/>
<dbReference type="InterPro" id="IPR027469">
    <property type="entry name" value="Cation_efflux_TMD_sf"/>
</dbReference>
<evidence type="ECO:0000313" key="10">
    <source>
        <dbReference type="CGD" id="CAL0000169946"/>
    </source>
</evidence>
<proteinExistence type="inferred from homology"/>
<evidence type="ECO:0000256" key="7">
    <source>
        <dbReference type="SAM" id="MobiDB-lite"/>
    </source>
</evidence>
<dbReference type="GO" id="GO:0006882">
    <property type="term" value="P:intracellular zinc ion homeostasis"/>
    <property type="evidence" value="ECO:0007669"/>
    <property type="project" value="TreeGrafter"/>
</dbReference>
<dbReference type="KEGG" id="cdu:CD36_16990"/>
<dbReference type="RefSeq" id="XP_002418177.1">
    <property type="nucleotide sequence ID" value="XM_002418132.1"/>
</dbReference>
<evidence type="ECO:0000259" key="9">
    <source>
        <dbReference type="Pfam" id="PF01545"/>
    </source>
</evidence>
<dbReference type="EMBL" id="FM992689">
    <property type="protein sequence ID" value="CAX43477.1"/>
    <property type="molecule type" value="Genomic_DNA"/>
</dbReference>
<reference evidence="11 12" key="1">
    <citation type="journal article" date="2009" name="Genome Res.">
        <title>Comparative genomics of the fungal pathogens Candida dubliniensis and Candida albicans.</title>
        <authorList>
            <person name="Jackson A.P."/>
            <person name="Gamble J.A."/>
            <person name="Yeomans T."/>
            <person name="Moran G.P."/>
            <person name="Saunders D."/>
            <person name="Harris D."/>
            <person name="Aslett M."/>
            <person name="Barrell J.F."/>
            <person name="Butler G."/>
            <person name="Citiulo F."/>
            <person name="Coleman D.C."/>
            <person name="de Groot P.W.J."/>
            <person name="Goodwin T.J."/>
            <person name="Quail M.A."/>
            <person name="McQuillan J."/>
            <person name="Munro C.A."/>
            <person name="Pain A."/>
            <person name="Poulter R.T."/>
            <person name="Rajandream M.A."/>
            <person name="Renauld H."/>
            <person name="Spiering M.J."/>
            <person name="Tivey A."/>
            <person name="Gow N.A.R."/>
            <person name="Barrell B."/>
            <person name="Sullivan D.J."/>
            <person name="Berriman M."/>
        </authorList>
    </citation>
    <scope>NUCLEOTIDE SEQUENCE [LARGE SCALE GENOMIC DNA]</scope>
    <source>
        <strain evidence="12">CD36 / ATCC MYA-646 / CBS 7987 / NCPF 3949 / NRRL Y-17841</strain>
    </source>
</reference>
<evidence type="ECO:0000256" key="5">
    <source>
        <dbReference type="ARBA" id="ARBA00022989"/>
    </source>
</evidence>
<feature type="transmembrane region" description="Helical" evidence="8">
    <location>
        <begin position="340"/>
        <end position="358"/>
    </location>
</feature>
<dbReference type="Gene3D" id="1.20.1510.10">
    <property type="entry name" value="Cation efflux protein transmembrane domain"/>
    <property type="match status" value="2"/>
</dbReference>
<keyword evidence="4" id="KW-0862">Zinc</keyword>
<dbReference type="eggNOG" id="KOG1483">
    <property type="taxonomic scope" value="Eukaryota"/>
</dbReference>
<comment type="subcellular location">
    <subcellularLocation>
        <location evidence="1">Membrane</location>
        <topology evidence="1">Multi-pass membrane protein</topology>
    </subcellularLocation>
</comment>
<feature type="compositionally biased region" description="Polar residues" evidence="7">
    <location>
        <begin position="239"/>
        <end position="250"/>
    </location>
</feature>
<evidence type="ECO:0000256" key="2">
    <source>
        <dbReference type="ARBA" id="ARBA00008873"/>
    </source>
</evidence>
<keyword evidence="12" id="KW-1185">Reference proteome</keyword>
<dbReference type="HOGENOM" id="CLU_013430_4_3_1"/>
<feature type="compositionally biased region" description="Low complexity" evidence="7">
    <location>
        <begin position="426"/>
        <end position="446"/>
    </location>
</feature>
<accession>B9WAQ7</accession>
<feature type="compositionally biased region" description="Low complexity" evidence="7">
    <location>
        <begin position="251"/>
        <end position="293"/>
    </location>
</feature>
<feature type="compositionally biased region" description="Polar residues" evidence="7">
    <location>
        <begin position="447"/>
        <end position="456"/>
    </location>
</feature>
<evidence type="ECO:0000256" key="4">
    <source>
        <dbReference type="ARBA" id="ARBA00022833"/>
    </source>
</evidence>
<dbReference type="SUPFAM" id="SSF160240">
    <property type="entry name" value="Cation efflux protein cytoplasmic domain-like"/>
    <property type="match status" value="1"/>
</dbReference>
<dbReference type="OrthoDB" id="9944568at2759"/>
<feature type="transmembrane region" description="Helical" evidence="8">
    <location>
        <begin position="110"/>
        <end position="131"/>
    </location>
</feature>
<dbReference type="Proteomes" id="UP000002605">
    <property type="component" value="Chromosome 2"/>
</dbReference>
<feature type="transmembrane region" description="Helical" evidence="8">
    <location>
        <begin position="33"/>
        <end position="55"/>
    </location>
</feature>
<feature type="compositionally biased region" description="Low complexity" evidence="7">
    <location>
        <begin position="142"/>
        <end position="157"/>
    </location>
</feature>
<feature type="transmembrane region" description="Helical" evidence="8">
    <location>
        <begin position="7"/>
        <end position="27"/>
    </location>
</feature>
<sequence length="510" mass="56590">MNSKEIRIVALLILDSVFFLLEAIIGYTVHSLALIADSFHMLNDIISLIIALWAVRVKNTKPADGKYTYGWQRAEILGALINAVFLLALCFTIIMDSIQRFFEPQEISNPKLILIVGIAGLISNGVGLVLFHEHGHSHSHGTNHSGDSNSNSNSTSHSHSHGEVATTFTQGDEEEHIGTGSGDENEHTPLLYNITHTTMKSTPSEVFDYLPDNVVERYSNYQSSFVGQQQQQQQQQEQTPTNIENGQSLLNGNSTTTNYSASASSSSDNTNNTNNTMVNNTSEPTRNKSQSKLQKFKQKSMNMEGVFLHVLGDALGNIGVIITALIIWKTNYSWRFLSDPITSLFITLIILNSALPLVGKASRILLQSAPPYIDSNLIVNQIKQLPLIKNIHDFHVWNLNEDILIASLHIELNPNCEVNLPLKNGSSDNNNNNNNNNNSNNDNNNNIQTDSPSESIVENDQDLEIPSQIDRKLFLAAVSQVREVLHIYGINSVTIQPEFSNSKKICRSIF</sequence>
<feature type="compositionally biased region" description="Low complexity" evidence="7">
    <location>
        <begin position="228"/>
        <end position="238"/>
    </location>
</feature>
<dbReference type="InterPro" id="IPR058533">
    <property type="entry name" value="Cation_efflux_TM"/>
</dbReference>
<protein>
    <submittedName>
        <fullName evidence="11">Zinc/cadmium resistance protein, putative</fullName>
    </submittedName>
</protein>
<feature type="transmembrane region" description="Helical" evidence="8">
    <location>
        <begin position="306"/>
        <end position="328"/>
    </location>
</feature>
<feature type="domain" description="Cation efflux protein transmembrane" evidence="9">
    <location>
        <begin position="9"/>
        <end position="153"/>
    </location>
</feature>
<dbReference type="Pfam" id="PF01545">
    <property type="entry name" value="Cation_efflux"/>
    <property type="match status" value="2"/>
</dbReference>
<dbReference type="NCBIfam" id="TIGR01297">
    <property type="entry name" value="CDF"/>
    <property type="match status" value="1"/>
</dbReference>
<dbReference type="PANTHER" id="PTHR45820">
    <property type="entry name" value="FI23527P1"/>
    <property type="match status" value="1"/>
</dbReference>
<name>B9WAQ7_CANDC</name>
<evidence type="ECO:0000256" key="6">
    <source>
        <dbReference type="ARBA" id="ARBA00023136"/>
    </source>
</evidence>
<evidence type="ECO:0000256" key="3">
    <source>
        <dbReference type="ARBA" id="ARBA00022692"/>
    </source>
</evidence>
<feature type="region of interest" description="Disordered" evidence="7">
    <location>
        <begin position="137"/>
        <end position="188"/>
    </location>
</feature>
<keyword evidence="3 8" id="KW-0812">Transmembrane</keyword>
<dbReference type="AlphaFoldDB" id="B9WAQ7"/>
<feature type="domain" description="Cation efflux protein transmembrane" evidence="9">
    <location>
        <begin position="292"/>
        <end position="366"/>
    </location>
</feature>